<protein>
    <submittedName>
        <fullName evidence="8">CoA pyrophosphatase</fullName>
    </submittedName>
</protein>
<dbReference type="SUPFAM" id="SSF55811">
    <property type="entry name" value="Nudix"/>
    <property type="match status" value="1"/>
</dbReference>
<dbReference type="NCBIfam" id="NF007980">
    <property type="entry name" value="PRK10707.1"/>
    <property type="match status" value="1"/>
</dbReference>
<sequence length="222" mass="24349">MHYPPPPEPFSGASLSSDDAIITRLATRLLTAPPPWPAAEALVPDWAPEEPFSRPPTPAAVLIALIRRPEGHTVLYTERSPDLRAHSGQVAFPGGKVDADDADVAAAALREAFEEVGMERADATVLGFMPTYFTGTNYLITPVVATVEPSGPFVPNPGEVHSVFEVPLQRILANEAYGQFRIKRNGQEHRTWQIDHDGHRIWGITANLTRRFRELAMSEAVP</sequence>
<evidence type="ECO:0000313" key="8">
    <source>
        <dbReference type="EMBL" id="QDZ11105.1"/>
    </source>
</evidence>
<evidence type="ECO:0000256" key="5">
    <source>
        <dbReference type="ARBA" id="ARBA00022842"/>
    </source>
</evidence>
<dbReference type="OrthoDB" id="9802805at2"/>
<keyword evidence="6" id="KW-0464">Manganese</keyword>
<dbReference type="InterPro" id="IPR045121">
    <property type="entry name" value="CoAse"/>
</dbReference>
<keyword evidence="3" id="KW-0479">Metal-binding</keyword>
<dbReference type="GO" id="GO:0010945">
    <property type="term" value="F:coenzyme A diphosphatase activity"/>
    <property type="evidence" value="ECO:0007669"/>
    <property type="project" value="InterPro"/>
</dbReference>
<dbReference type="Proteomes" id="UP000315364">
    <property type="component" value="Chromosome"/>
</dbReference>
<proteinExistence type="predicted"/>
<evidence type="ECO:0000256" key="3">
    <source>
        <dbReference type="ARBA" id="ARBA00022723"/>
    </source>
</evidence>
<organism evidence="8 9">
    <name type="scientific">Devosia ginsengisoli</name>
    <dbReference type="NCBI Taxonomy" id="400770"/>
    <lineage>
        <taxon>Bacteria</taxon>
        <taxon>Pseudomonadati</taxon>
        <taxon>Pseudomonadota</taxon>
        <taxon>Alphaproteobacteria</taxon>
        <taxon>Hyphomicrobiales</taxon>
        <taxon>Devosiaceae</taxon>
        <taxon>Devosia</taxon>
    </lineage>
</organism>
<accession>A0A5B8LTH9</accession>
<comment type="cofactor">
    <cofactor evidence="1">
        <name>Mn(2+)</name>
        <dbReference type="ChEBI" id="CHEBI:29035"/>
    </cofactor>
</comment>
<evidence type="ECO:0000256" key="4">
    <source>
        <dbReference type="ARBA" id="ARBA00022801"/>
    </source>
</evidence>
<dbReference type="KEGG" id="dea:FPZ08_10275"/>
<keyword evidence="9" id="KW-1185">Reference proteome</keyword>
<evidence type="ECO:0000256" key="2">
    <source>
        <dbReference type="ARBA" id="ARBA00001946"/>
    </source>
</evidence>
<gene>
    <name evidence="8" type="ORF">FPZ08_10275</name>
</gene>
<dbReference type="PANTHER" id="PTHR12992:SF11">
    <property type="entry name" value="MITOCHONDRIAL COENZYME A DIPHOSPHATASE NUDT8"/>
    <property type="match status" value="1"/>
</dbReference>
<keyword evidence="5" id="KW-0460">Magnesium</keyword>
<dbReference type="InterPro" id="IPR015797">
    <property type="entry name" value="NUDIX_hydrolase-like_dom_sf"/>
</dbReference>
<dbReference type="GO" id="GO:0046872">
    <property type="term" value="F:metal ion binding"/>
    <property type="evidence" value="ECO:0007669"/>
    <property type="project" value="UniProtKB-KW"/>
</dbReference>
<dbReference type="EMBL" id="CP042304">
    <property type="protein sequence ID" value="QDZ11105.1"/>
    <property type="molecule type" value="Genomic_DNA"/>
</dbReference>
<name>A0A5B8LTH9_9HYPH</name>
<keyword evidence="4" id="KW-0378">Hydrolase</keyword>
<dbReference type="Gene3D" id="3.90.79.10">
    <property type="entry name" value="Nucleoside Triphosphate Pyrophosphohydrolase"/>
    <property type="match status" value="1"/>
</dbReference>
<dbReference type="PROSITE" id="PS51462">
    <property type="entry name" value="NUDIX"/>
    <property type="match status" value="1"/>
</dbReference>
<evidence type="ECO:0000256" key="1">
    <source>
        <dbReference type="ARBA" id="ARBA00001936"/>
    </source>
</evidence>
<dbReference type="CDD" id="cd03426">
    <property type="entry name" value="NUDIX_CoAse_Nudt7"/>
    <property type="match status" value="1"/>
</dbReference>
<evidence type="ECO:0000256" key="6">
    <source>
        <dbReference type="ARBA" id="ARBA00023211"/>
    </source>
</evidence>
<dbReference type="InterPro" id="IPR000086">
    <property type="entry name" value="NUDIX_hydrolase_dom"/>
</dbReference>
<reference evidence="8 9" key="1">
    <citation type="submission" date="2019-07" db="EMBL/GenBank/DDBJ databases">
        <title>Full genome sequence of Devosia sp. Gsoil 520.</title>
        <authorList>
            <person name="Im W.-T."/>
        </authorList>
    </citation>
    <scope>NUCLEOTIDE SEQUENCE [LARGE SCALE GENOMIC DNA]</scope>
    <source>
        <strain evidence="8 9">Gsoil 520</strain>
    </source>
</reference>
<feature type="domain" description="Nudix hydrolase" evidence="7">
    <location>
        <begin position="56"/>
        <end position="188"/>
    </location>
</feature>
<dbReference type="AlphaFoldDB" id="A0A5B8LTH9"/>
<dbReference type="Pfam" id="PF00293">
    <property type="entry name" value="NUDIX"/>
    <property type="match status" value="1"/>
</dbReference>
<dbReference type="PANTHER" id="PTHR12992">
    <property type="entry name" value="NUDIX HYDROLASE"/>
    <property type="match status" value="1"/>
</dbReference>
<evidence type="ECO:0000313" key="9">
    <source>
        <dbReference type="Proteomes" id="UP000315364"/>
    </source>
</evidence>
<evidence type="ECO:0000259" key="7">
    <source>
        <dbReference type="PROSITE" id="PS51462"/>
    </source>
</evidence>
<comment type="cofactor">
    <cofactor evidence="2">
        <name>Mg(2+)</name>
        <dbReference type="ChEBI" id="CHEBI:18420"/>
    </cofactor>
</comment>